<reference evidence="1 2" key="1">
    <citation type="submission" date="2018-12" db="EMBL/GenBank/DDBJ databases">
        <title>Marinifilum JC070 sp. nov., a marine bacterium isolated from Yongle Blue Hole in the South China Sea.</title>
        <authorList>
            <person name="Fu T."/>
        </authorList>
    </citation>
    <scope>NUCLEOTIDE SEQUENCE [LARGE SCALE GENOMIC DNA]</scope>
    <source>
        <strain evidence="1 2">JC070</strain>
    </source>
</reference>
<evidence type="ECO:0008006" key="3">
    <source>
        <dbReference type="Google" id="ProtNLM"/>
    </source>
</evidence>
<keyword evidence="2" id="KW-1185">Reference proteome</keyword>
<sequence length="349" mass="37953">MTKISVLLISISIFFGYHSKAQKHSKFQASFVSPIGTNGLESRYTSNDYSFNLLMGTNGGLRKMEIGGLANVNSGAVSGFQMAGIANINAEKTKGFNLAGTCNLLAKNAEGFQLAGVCNIVGKEAHGVLISGASNISQESASGFQLAPLNLVGGNFSGVQLGVFNQVKSLKGMQIGIVNISDSTENATPFGIFSIVKGGYYALELSYSQSMQANLSYKMGVEHLYTIFTFGFDNYKNKDLFRYGLGFGSMLSLGKTHKLALEATCSQLVYDNSWDDLNLLNRLKTNFHMHVSPDFALFAGPTFNVYITDKKIGEKYGTIDMPHSIYDHESSKNKLFMWIGFNAGISFTF</sequence>
<proteinExistence type="predicted"/>
<gene>
    <name evidence="1" type="ORF">ELS83_19055</name>
</gene>
<evidence type="ECO:0000313" key="1">
    <source>
        <dbReference type="EMBL" id="NOU61901.1"/>
    </source>
</evidence>
<accession>A0ABX1X0H0</accession>
<organism evidence="1 2">
    <name type="scientific">Marinifilum caeruleilacunae</name>
    <dbReference type="NCBI Taxonomy" id="2499076"/>
    <lineage>
        <taxon>Bacteria</taxon>
        <taxon>Pseudomonadati</taxon>
        <taxon>Bacteroidota</taxon>
        <taxon>Bacteroidia</taxon>
        <taxon>Marinilabiliales</taxon>
        <taxon>Marinifilaceae</taxon>
    </lineage>
</organism>
<evidence type="ECO:0000313" key="2">
    <source>
        <dbReference type="Proteomes" id="UP000732105"/>
    </source>
</evidence>
<protein>
    <recommendedName>
        <fullName evidence="3">DUF3308 domain-containing protein</fullName>
    </recommendedName>
</protein>
<dbReference type="EMBL" id="RZNH01000045">
    <property type="protein sequence ID" value="NOU61901.1"/>
    <property type="molecule type" value="Genomic_DNA"/>
</dbReference>
<dbReference type="NCBIfam" id="NF047436">
    <property type="entry name" value="LA_2272_repeat"/>
    <property type="match status" value="1"/>
</dbReference>
<name>A0ABX1X0H0_9BACT</name>
<comment type="caution">
    <text evidence="1">The sequence shown here is derived from an EMBL/GenBank/DDBJ whole genome shotgun (WGS) entry which is preliminary data.</text>
</comment>
<dbReference type="Proteomes" id="UP000732105">
    <property type="component" value="Unassembled WGS sequence"/>
</dbReference>
<dbReference type="InterPro" id="IPR058093">
    <property type="entry name" value="LA_2272-like"/>
</dbReference>
<dbReference type="RefSeq" id="WP_171597154.1">
    <property type="nucleotide sequence ID" value="NZ_RZNH01000045.1"/>
</dbReference>